<organism evidence="2">
    <name type="scientific">Rhizophora mucronata</name>
    <name type="common">Asiatic mangrove</name>
    <dbReference type="NCBI Taxonomy" id="61149"/>
    <lineage>
        <taxon>Eukaryota</taxon>
        <taxon>Viridiplantae</taxon>
        <taxon>Streptophyta</taxon>
        <taxon>Embryophyta</taxon>
        <taxon>Tracheophyta</taxon>
        <taxon>Spermatophyta</taxon>
        <taxon>Magnoliopsida</taxon>
        <taxon>eudicotyledons</taxon>
        <taxon>Gunneridae</taxon>
        <taxon>Pentapetalae</taxon>
        <taxon>rosids</taxon>
        <taxon>fabids</taxon>
        <taxon>Malpighiales</taxon>
        <taxon>Rhizophoraceae</taxon>
        <taxon>Rhizophora</taxon>
    </lineage>
</organism>
<name>A0A2P2NCE6_RHIMU</name>
<evidence type="ECO:0000256" key="1">
    <source>
        <dbReference type="SAM" id="MobiDB-lite"/>
    </source>
</evidence>
<dbReference type="AlphaFoldDB" id="A0A2P2NCE6"/>
<protein>
    <submittedName>
        <fullName evidence="2">Uncharacterized protein</fullName>
    </submittedName>
</protein>
<dbReference type="EMBL" id="GGEC01059661">
    <property type="protein sequence ID" value="MBX40145.1"/>
    <property type="molecule type" value="Transcribed_RNA"/>
</dbReference>
<feature type="region of interest" description="Disordered" evidence="1">
    <location>
        <begin position="1"/>
        <end position="20"/>
    </location>
</feature>
<sequence>MNFSKKRQTNLVSKIRNLHI</sequence>
<reference evidence="2" key="1">
    <citation type="submission" date="2018-02" db="EMBL/GenBank/DDBJ databases">
        <title>Rhizophora mucronata_Transcriptome.</title>
        <authorList>
            <person name="Meera S.P."/>
            <person name="Sreeshan A."/>
            <person name="Augustine A."/>
        </authorList>
    </citation>
    <scope>NUCLEOTIDE SEQUENCE</scope>
    <source>
        <tissue evidence="2">Leaf</tissue>
    </source>
</reference>
<accession>A0A2P2NCE6</accession>
<proteinExistence type="predicted"/>
<evidence type="ECO:0000313" key="2">
    <source>
        <dbReference type="EMBL" id="MBX40145.1"/>
    </source>
</evidence>